<keyword evidence="2 5" id="KW-0479">Metal-binding</keyword>
<protein>
    <recommendedName>
        <fullName evidence="6">Fe2OG dioxygenase domain-containing protein</fullName>
    </recommendedName>
</protein>
<dbReference type="FunFam" id="2.60.120.330:FF:000046">
    <property type="entry name" value="Os09g0353700 protein"/>
    <property type="match status" value="1"/>
</dbReference>
<reference evidence="7" key="1">
    <citation type="submission" date="2019-03" db="EMBL/GenBank/DDBJ databases">
        <title>WGS assembly of Setaria viridis.</title>
        <authorList>
            <person name="Huang P."/>
            <person name="Jenkins J."/>
            <person name="Grimwood J."/>
            <person name="Barry K."/>
            <person name="Healey A."/>
            <person name="Mamidi S."/>
            <person name="Sreedasyam A."/>
            <person name="Shu S."/>
            <person name="Feldman M."/>
            <person name="Wu J."/>
            <person name="Yu Y."/>
            <person name="Chen C."/>
            <person name="Johnson J."/>
            <person name="Rokhsar D."/>
            <person name="Baxter I."/>
            <person name="Schmutz J."/>
            <person name="Brutnell T."/>
            <person name="Kellogg E."/>
        </authorList>
    </citation>
    <scope>NUCLEOTIDE SEQUENCE [LARGE SCALE GENOMIC DNA]</scope>
</reference>
<dbReference type="PRINTS" id="PR00682">
    <property type="entry name" value="IPNSYNTHASE"/>
</dbReference>
<sequence length="358" mass="39689">MEVASEKIVNRDEITDTALSLFAGDDSIHIPESYIRTDEVLADEVVGKDEAYELPVVDMAKLLDPDSSAMETDKLGSACRHWGFFQLTNHGVDEAVAQLIKDSTVEFFSLPLDIKNRVAVLGKGAGLEGYGHHYSRGPGDKLDWAEGLILITQPVHERNMKLWPTNPPTFRDALATYSVEMTKLARRLLGFMAADIGDDKGELVEAFTGKRQSMAMHYYPPCRHPDKVMGITPHTDGLGLTLLLHVDDTPGLQIKKDGRWYPVRPLPGAILINIGDVLDVLTNGAYTSVEHRVIPDAERGRTTVVFVEEGTVGEMVTPLPGLLKEQEPRYKSLDIDDYIKGILKAIPERTRFADTLKI</sequence>
<dbReference type="InterPro" id="IPR050295">
    <property type="entry name" value="Plant_2OG-oxidoreductases"/>
</dbReference>
<evidence type="ECO:0000256" key="5">
    <source>
        <dbReference type="RuleBase" id="RU003682"/>
    </source>
</evidence>
<evidence type="ECO:0000256" key="2">
    <source>
        <dbReference type="ARBA" id="ARBA00022723"/>
    </source>
</evidence>
<keyword evidence="3 5" id="KW-0560">Oxidoreductase</keyword>
<evidence type="ECO:0000256" key="3">
    <source>
        <dbReference type="ARBA" id="ARBA00023002"/>
    </source>
</evidence>
<dbReference type="SUPFAM" id="SSF51197">
    <property type="entry name" value="Clavaminate synthase-like"/>
    <property type="match status" value="1"/>
</dbReference>
<dbReference type="GO" id="GO:0016491">
    <property type="term" value="F:oxidoreductase activity"/>
    <property type="evidence" value="ECO:0007669"/>
    <property type="project" value="UniProtKB-KW"/>
</dbReference>
<dbReference type="Proteomes" id="UP000298652">
    <property type="component" value="Chromosome 9"/>
</dbReference>
<feature type="domain" description="Fe2OG dioxygenase" evidence="6">
    <location>
        <begin position="210"/>
        <end position="310"/>
    </location>
</feature>
<accession>A0A4U6T3R1</accession>
<dbReference type="PANTHER" id="PTHR47991">
    <property type="entry name" value="OXOGLUTARATE/IRON-DEPENDENT DIOXYGENASE"/>
    <property type="match status" value="1"/>
</dbReference>
<name>A0A4U6T3R1_SETVI</name>
<dbReference type="OMA" id="PVHERNM"/>
<dbReference type="InterPro" id="IPR027443">
    <property type="entry name" value="IPNS-like_sf"/>
</dbReference>
<evidence type="ECO:0000256" key="4">
    <source>
        <dbReference type="ARBA" id="ARBA00023004"/>
    </source>
</evidence>
<dbReference type="InterPro" id="IPR044861">
    <property type="entry name" value="IPNS-like_FE2OG_OXY"/>
</dbReference>
<dbReference type="Gene3D" id="2.60.120.330">
    <property type="entry name" value="B-lactam Antibiotic, Isopenicillin N Synthase, Chain"/>
    <property type="match status" value="1"/>
</dbReference>
<dbReference type="InterPro" id="IPR005123">
    <property type="entry name" value="Oxoglu/Fe-dep_dioxygenase_dom"/>
</dbReference>
<organism evidence="7 8">
    <name type="scientific">Setaria viridis</name>
    <name type="common">Green bristlegrass</name>
    <name type="synonym">Setaria italica subsp. viridis</name>
    <dbReference type="NCBI Taxonomy" id="4556"/>
    <lineage>
        <taxon>Eukaryota</taxon>
        <taxon>Viridiplantae</taxon>
        <taxon>Streptophyta</taxon>
        <taxon>Embryophyta</taxon>
        <taxon>Tracheophyta</taxon>
        <taxon>Spermatophyta</taxon>
        <taxon>Magnoliopsida</taxon>
        <taxon>Liliopsida</taxon>
        <taxon>Poales</taxon>
        <taxon>Poaceae</taxon>
        <taxon>PACMAD clade</taxon>
        <taxon>Panicoideae</taxon>
        <taxon>Panicodae</taxon>
        <taxon>Paniceae</taxon>
        <taxon>Cenchrinae</taxon>
        <taxon>Setaria</taxon>
    </lineage>
</organism>
<dbReference type="Gramene" id="TKV95354">
    <property type="protein sequence ID" value="TKV95354"/>
    <property type="gene ID" value="SEVIR_9G358300v2"/>
</dbReference>
<dbReference type="InterPro" id="IPR026992">
    <property type="entry name" value="DIOX_N"/>
</dbReference>
<dbReference type="Pfam" id="PF03171">
    <property type="entry name" value="2OG-FeII_Oxy"/>
    <property type="match status" value="1"/>
</dbReference>
<evidence type="ECO:0000313" key="7">
    <source>
        <dbReference type="EMBL" id="TKV95354.1"/>
    </source>
</evidence>
<dbReference type="PROSITE" id="PS51471">
    <property type="entry name" value="FE2OG_OXY"/>
    <property type="match status" value="1"/>
</dbReference>
<evidence type="ECO:0000259" key="6">
    <source>
        <dbReference type="PROSITE" id="PS51471"/>
    </source>
</evidence>
<dbReference type="AlphaFoldDB" id="A0A4U6T3R1"/>
<evidence type="ECO:0000313" key="8">
    <source>
        <dbReference type="Proteomes" id="UP000298652"/>
    </source>
</evidence>
<gene>
    <name evidence="7" type="ORF">SEVIR_9G358300v2</name>
</gene>
<evidence type="ECO:0000256" key="1">
    <source>
        <dbReference type="ARBA" id="ARBA00008056"/>
    </source>
</evidence>
<dbReference type="GO" id="GO:0046872">
    <property type="term" value="F:metal ion binding"/>
    <property type="evidence" value="ECO:0007669"/>
    <property type="project" value="UniProtKB-KW"/>
</dbReference>
<dbReference type="EMBL" id="CM016560">
    <property type="protein sequence ID" value="TKV95354.1"/>
    <property type="molecule type" value="Genomic_DNA"/>
</dbReference>
<keyword evidence="8" id="KW-1185">Reference proteome</keyword>
<dbReference type="Pfam" id="PF14226">
    <property type="entry name" value="DIOX_N"/>
    <property type="match status" value="1"/>
</dbReference>
<keyword evidence="4 5" id="KW-0408">Iron</keyword>
<proteinExistence type="inferred from homology"/>
<comment type="similarity">
    <text evidence="1 5">Belongs to the iron/ascorbate-dependent oxidoreductase family.</text>
</comment>